<gene>
    <name evidence="1" type="ORF">TCM_000037</name>
</gene>
<dbReference type="STRING" id="3641.A0A061DF23"/>
<accession>A0A061DF23</accession>
<dbReference type="AlphaFoldDB" id="A0A061DF23"/>
<dbReference type="Gramene" id="EOX90620">
    <property type="protein sequence ID" value="EOX90620"/>
    <property type="gene ID" value="TCM_000037"/>
</dbReference>
<keyword evidence="2" id="KW-1185">Reference proteome</keyword>
<dbReference type="HOGENOM" id="CLU_105601_2_0_1"/>
<dbReference type="Proteomes" id="UP000026915">
    <property type="component" value="Chromosome 1"/>
</dbReference>
<proteinExistence type="predicted"/>
<protein>
    <submittedName>
        <fullName evidence="1">Uncharacterized protein</fullName>
    </submittedName>
</protein>
<dbReference type="GO" id="GO:0009706">
    <property type="term" value="C:chloroplast inner membrane"/>
    <property type="evidence" value="ECO:0000318"/>
    <property type="project" value="GO_Central"/>
</dbReference>
<dbReference type="EMBL" id="CM001879">
    <property type="protein sequence ID" value="EOX90620.1"/>
    <property type="molecule type" value="Genomic_DNA"/>
</dbReference>
<reference evidence="1 2" key="1">
    <citation type="journal article" date="2013" name="Genome Biol.">
        <title>The genome sequence of the most widely cultivated cacao type and its use to identify candidate genes regulating pod color.</title>
        <authorList>
            <person name="Motamayor J.C."/>
            <person name="Mockaitis K."/>
            <person name="Schmutz J."/>
            <person name="Haiminen N."/>
            <person name="Iii D.L."/>
            <person name="Cornejo O."/>
            <person name="Findley S.D."/>
            <person name="Zheng P."/>
            <person name="Utro F."/>
            <person name="Royaert S."/>
            <person name="Saski C."/>
            <person name="Jenkins J."/>
            <person name="Podicheti R."/>
            <person name="Zhao M."/>
            <person name="Scheffler B.E."/>
            <person name="Stack J.C."/>
            <person name="Feltus F.A."/>
            <person name="Mustiga G.M."/>
            <person name="Amores F."/>
            <person name="Phillips W."/>
            <person name="Marelli J.P."/>
            <person name="May G.D."/>
            <person name="Shapiro H."/>
            <person name="Ma J."/>
            <person name="Bustamante C.D."/>
            <person name="Schnell R.J."/>
            <person name="Main D."/>
            <person name="Gilbert D."/>
            <person name="Parida L."/>
            <person name="Kuhn D.N."/>
        </authorList>
    </citation>
    <scope>NUCLEOTIDE SEQUENCE [LARGE SCALE GENOMIC DNA]</scope>
    <source>
        <strain evidence="2">cv. Matina 1-6</strain>
    </source>
</reference>
<dbReference type="InParanoid" id="A0A061DF23"/>
<dbReference type="PANTHER" id="PTHR34048">
    <property type="entry name" value="LOW-DENSITY RECEPTOR-LIKE PROTEIN"/>
    <property type="match status" value="1"/>
</dbReference>
<sequence>MSIVSSSFLSMKNPPKKLLSGLVDSVHLLSPWHSMLAFDSLQAYSRHSNRSSNSRLNATETPLSVRASAGAGRPTSATVFIGGLISFGGTASWNIRLHKTRKILTEKIAQLNCAIDDASAQLHEDDPSNGATVNLE</sequence>
<name>A0A061DF23_THECC</name>
<dbReference type="InterPro" id="IPR040377">
    <property type="entry name" value="Ssl2009-like"/>
</dbReference>
<evidence type="ECO:0000313" key="1">
    <source>
        <dbReference type="EMBL" id="EOX90620.1"/>
    </source>
</evidence>
<organism evidence="1 2">
    <name type="scientific">Theobroma cacao</name>
    <name type="common">Cacao</name>
    <name type="synonym">Cocoa</name>
    <dbReference type="NCBI Taxonomy" id="3641"/>
    <lineage>
        <taxon>Eukaryota</taxon>
        <taxon>Viridiplantae</taxon>
        <taxon>Streptophyta</taxon>
        <taxon>Embryophyta</taxon>
        <taxon>Tracheophyta</taxon>
        <taxon>Spermatophyta</taxon>
        <taxon>Magnoliopsida</taxon>
        <taxon>eudicotyledons</taxon>
        <taxon>Gunneridae</taxon>
        <taxon>Pentapetalae</taxon>
        <taxon>rosids</taxon>
        <taxon>malvids</taxon>
        <taxon>Malvales</taxon>
        <taxon>Malvaceae</taxon>
        <taxon>Byttnerioideae</taxon>
        <taxon>Theobroma</taxon>
    </lineage>
</organism>
<evidence type="ECO:0000313" key="2">
    <source>
        <dbReference type="Proteomes" id="UP000026915"/>
    </source>
</evidence>
<dbReference type="PANTHER" id="PTHR34048:SF5">
    <property type="entry name" value="INNER MEMBRANE LOCALIZED PROTEIN"/>
    <property type="match status" value="1"/>
</dbReference>